<dbReference type="Proteomes" id="UP000824024">
    <property type="component" value="Unassembled WGS sequence"/>
</dbReference>
<evidence type="ECO:0000313" key="3">
    <source>
        <dbReference type="EMBL" id="HIZ06620.1"/>
    </source>
</evidence>
<accession>A0A9D2D126</accession>
<evidence type="ECO:0000259" key="2">
    <source>
        <dbReference type="SMART" id="SM00954"/>
    </source>
</evidence>
<dbReference type="InterPro" id="IPR007685">
    <property type="entry name" value="RelA_SpoT"/>
</dbReference>
<proteinExistence type="predicted"/>
<dbReference type="GO" id="GO:0015969">
    <property type="term" value="P:guanosine tetraphosphate metabolic process"/>
    <property type="evidence" value="ECO:0007669"/>
    <property type="project" value="InterPro"/>
</dbReference>
<dbReference type="Gene3D" id="1.10.287.860">
    <property type="entry name" value="Nucleotidyltransferase"/>
    <property type="match status" value="1"/>
</dbReference>
<gene>
    <name evidence="3" type="ORF">IAA08_01645</name>
</gene>
<protein>
    <submittedName>
        <fullName evidence="3">GTP pyrophosphokinase family protein</fullName>
    </submittedName>
</protein>
<dbReference type="AlphaFoldDB" id="A0A9D2D126"/>
<comment type="pathway">
    <text evidence="1">Purine metabolism; ppGpp biosynthesis; ppGpp from GTP: step 1/2.</text>
</comment>
<dbReference type="PANTHER" id="PTHR47837:SF2">
    <property type="entry name" value="GTP PYROPHOSPHOKINASE YWAC"/>
    <property type="match status" value="1"/>
</dbReference>
<dbReference type="PANTHER" id="PTHR47837">
    <property type="entry name" value="GTP PYROPHOSPHOKINASE YJBM"/>
    <property type="match status" value="1"/>
</dbReference>
<comment type="caution">
    <text evidence="3">The sequence shown here is derived from an EMBL/GenBank/DDBJ whole genome shotgun (WGS) entry which is preliminary data.</text>
</comment>
<dbReference type="InterPro" id="IPR052366">
    <property type="entry name" value="GTP_Pyrophosphokinase"/>
</dbReference>
<feature type="domain" description="RelA/SpoT" evidence="2">
    <location>
        <begin position="69"/>
        <end position="192"/>
    </location>
</feature>
<dbReference type="InterPro" id="IPR043519">
    <property type="entry name" value="NT_sf"/>
</dbReference>
<dbReference type="EMBL" id="DXCH01000043">
    <property type="protein sequence ID" value="HIZ06620.1"/>
    <property type="molecule type" value="Genomic_DNA"/>
</dbReference>
<sequence>MGFNENVEIPFENIMNMEHPELIMQKFEPFNRLMMEYRCAIMEIETKLKVLDEEFSLNHNRNPIEDIRTRIKTPVSIIDKMKRKGFPFSVKSIEENLFDVAGIRVICSFPEDIYTVKKMLIRQDDITLLEEKDYIKNPKPNGYRSLHLIVGIPIFLATGKKEMKAEIQLRTIAMECWASLEHKMKYKKDIRNADEISRKLSHCAQISYELDQEMQAIRNEIDIENPQRQYL</sequence>
<reference evidence="3" key="2">
    <citation type="submission" date="2021-04" db="EMBL/GenBank/DDBJ databases">
        <authorList>
            <person name="Gilroy R."/>
        </authorList>
    </citation>
    <scope>NUCLEOTIDE SEQUENCE</scope>
    <source>
        <strain evidence="3">CHK192-9172</strain>
    </source>
</reference>
<organism evidence="3 4">
    <name type="scientific">Candidatus Eubacterium avistercoris</name>
    <dbReference type="NCBI Taxonomy" id="2838567"/>
    <lineage>
        <taxon>Bacteria</taxon>
        <taxon>Bacillati</taxon>
        <taxon>Bacillota</taxon>
        <taxon>Clostridia</taxon>
        <taxon>Eubacteriales</taxon>
        <taxon>Eubacteriaceae</taxon>
        <taxon>Eubacterium</taxon>
    </lineage>
</organism>
<dbReference type="SMART" id="SM00954">
    <property type="entry name" value="RelA_SpoT"/>
    <property type="match status" value="1"/>
</dbReference>
<dbReference type="SUPFAM" id="SSF81301">
    <property type="entry name" value="Nucleotidyltransferase"/>
    <property type="match status" value="1"/>
</dbReference>
<evidence type="ECO:0000256" key="1">
    <source>
        <dbReference type="ARBA" id="ARBA00004976"/>
    </source>
</evidence>
<dbReference type="Pfam" id="PF04607">
    <property type="entry name" value="RelA_SpoT"/>
    <property type="match status" value="1"/>
</dbReference>
<name>A0A9D2D126_9FIRM</name>
<reference evidence="3" key="1">
    <citation type="journal article" date="2021" name="PeerJ">
        <title>Extensive microbial diversity within the chicken gut microbiome revealed by metagenomics and culture.</title>
        <authorList>
            <person name="Gilroy R."/>
            <person name="Ravi A."/>
            <person name="Getino M."/>
            <person name="Pursley I."/>
            <person name="Horton D.L."/>
            <person name="Alikhan N.F."/>
            <person name="Baker D."/>
            <person name="Gharbi K."/>
            <person name="Hall N."/>
            <person name="Watson M."/>
            <person name="Adriaenssens E.M."/>
            <person name="Foster-Nyarko E."/>
            <person name="Jarju S."/>
            <person name="Secka A."/>
            <person name="Antonio M."/>
            <person name="Oren A."/>
            <person name="Chaudhuri R.R."/>
            <person name="La Ragione R."/>
            <person name="Hildebrand F."/>
            <person name="Pallen M.J."/>
        </authorList>
    </citation>
    <scope>NUCLEOTIDE SEQUENCE</scope>
    <source>
        <strain evidence="3">CHK192-9172</strain>
    </source>
</reference>
<dbReference type="CDD" id="cd05399">
    <property type="entry name" value="NT_Rel-Spo_like"/>
    <property type="match status" value="1"/>
</dbReference>
<evidence type="ECO:0000313" key="4">
    <source>
        <dbReference type="Proteomes" id="UP000824024"/>
    </source>
</evidence>
<dbReference type="Gene3D" id="3.30.460.10">
    <property type="entry name" value="Beta Polymerase, domain 2"/>
    <property type="match status" value="1"/>
</dbReference>